<evidence type="ECO:0000313" key="1">
    <source>
        <dbReference type="EMBL" id="KAF4333380.1"/>
    </source>
</evidence>
<protein>
    <submittedName>
        <fullName evidence="1">Uncharacterized protein</fullName>
    </submittedName>
</protein>
<dbReference type="OrthoDB" id="5056238at2759"/>
<dbReference type="AlphaFoldDB" id="A0A9P5A6V8"/>
<name>A0A9P5A6V8_9HYPO</name>
<reference evidence="1" key="1">
    <citation type="journal article" date="2017" name="Mycologia">
        <title>Fusarium algeriense, sp. nov., a novel toxigenic crown rot pathogen of durum wheat from Algeria is nested in the Fusarium burgessii species complex.</title>
        <authorList>
            <person name="Laraba I."/>
            <person name="Keddad A."/>
            <person name="Boureghda H."/>
            <person name="Abdallah N."/>
            <person name="Vaughan M.M."/>
            <person name="Proctor R.H."/>
            <person name="Busman M."/>
            <person name="O'Donnell K."/>
        </authorList>
    </citation>
    <scope>NUCLEOTIDE SEQUENCE</scope>
    <source>
        <strain evidence="1">NRRL 25174</strain>
    </source>
</reference>
<evidence type="ECO:0000313" key="2">
    <source>
        <dbReference type="Proteomes" id="UP000730481"/>
    </source>
</evidence>
<gene>
    <name evidence="1" type="ORF">FBEOM_12811</name>
</gene>
<organism evidence="1 2">
    <name type="scientific">Fusarium beomiforme</name>
    <dbReference type="NCBI Taxonomy" id="44412"/>
    <lineage>
        <taxon>Eukaryota</taxon>
        <taxon>Fungi</taxon>
        <taxon>Dikarya</taxon>
        <taxon>Ascomycota</taxon>
        <taxon>Pezizomycotina</taxon>
        <taxon>Sordariomycetes</taxon>
        <taxon>Hypocreomycetidae</taxon>
        <taxon>Hypocreales</taxon>
        <taxon>Nectriaceae</taxon>
        <taxon>Fusarium</taxon>
        <taxon>Fusarium burgessii species complex</taxon>
    </lineage>
</organism>
<comment type="caution">
    <text evidence="1">The sequence shown here is derived from an EMBL/GenBank/DDBJ whole genome shotgun (WGS) entry which is preliminary data.</text>
</comment>
<dbReference type="EMBL" id="PVQB02000861">
    <property type="protein sequence ID" value="KAF4333380.1"/>
    <property type="molecule type" value="Genomic_DNA"/>
</dbReference>
<accession>A0A9P5A6V8</accession>
<reference evidence="1" key="2">
    <citation type="submission" date="2020-02" db="EMBL/GenBank/DDBJ databases">
        <title>Identification and distribution of gene clusters putatively required for synthesis of sphingolipid metabolism inhibitors in phylogenetically diverse species of the filamentous fungus Fusarium.</title>
        <authorList>
            <person name="Kim H.-S."/>
            <person name="Busman M."/>
            <person name="Brown D.W."/>
            <person name="Divon H."/>
            <person name="Uhlig S."/>
            <person name="Proctor R.H."/>
        </authorList>
    </citation>
    <scope>NUCLEOTIDE SEQUENCE</scope>
    <source>
        <strain evidence="1">NRRL 25174</strain>
    </source>
</reference>
<sequence length="381" mass="43602">MPHASEIQGKSPLLFLPEHLISFLKKASFDGTDLEKIKEDALDNELLFLSEPRCDNEVLESVIRKGKFPFTLKGYFKFGFQPRLGWLASQTRDRNNGEQAAVSHFLEQCQSPKDTEDTIEILGLFFQGAYCVSGPSASVIYSRIRFDHLVESKLWRLFGPEPPRGTHRAVSQIEWMVAGIHTQFYGQSFGPYKGYGKRLRGHDYPGDMASVYKTKVCLLSNDYCTDKTEKEASNNLASAVEEVQNMLTFTGRLHLSEELEYESLFKLFSAVSCLVSGSYGKECEELAEKLGPRRHQLIVNDRFDPRVEWMKYTAGARILELQSDLGEMLREEAFEIWRRLVIERGDNRRWWAEQDKWVVPVEEVKTCLRAANPFAAEAMGL</sequence>
<keyword evidence="2" id="KW-1185">Reference proteome</keyword>
<proteinExistence type="predicted"/>
<dbReference type="Proteomes" id="UP000730481">
    <property type="component" value="Unassembled WGS sequence"/>
</dbReference>